<sequence length="153" mass="17492">CWRMLVDKGGLWFRVLPTRYGVERGCLRAGGNSGSSWWREIERIRDGVDSPRGGWFGECVLKKVGDGTWTFFSGLILGWGTGGEAWVWRKQLWAWEEEMLGECQALLHNFFLQAQSPDLWLWRPDPIRGYSIRGAYQLLTSHPSDSLDAVADL</sequence>
<keyword evidence="1" id="KW-0675">Receptor</keyword>
<dbReference type="PANTHER" id="PTHR36617:SF5">
    <property type="entry name" value="OS05G0421675 PROTEIN"/>
    <property type="match status" value="1"/>
</dbReference>
<dbReference type="EMBL" id="LXQA010147226">
    <property type="protein sequence ID" value="MCI25437.1"/>
    <property type="molecule type" value="Genomic_DNA"/>
</dbReference>
<evidence type="ECO:0000313" key="1">
    <source>
        <dbReference type="EMBL" id="MCI25437.1"/>
    </source>
</evidence>
<protein>
    <submittedName>
        <fullName evidence="1">Receptor-like kinase</fullName>
    </submittedName>
</protein>
<proteinExistence type="predicted"/>
<feature type="non-terminal residue" evidence="1">
    <location>
        <position position="1"/>
    </location>
</feature>
<accession>A0A392QN97</accession>
<dbReference type="Proteomes" id="UP000265520">
    <property type="component" value="Unassembled WGS sequence"/>
</dbReference>
<dbReference type="GO" id="GO:0016301">
    <property type="term" value="F:kinase activity"/>
    <property type="evidence" value="ECO:0007669"/>
    <property type="project" value="UniProtKB-KW"/>
</dbReference>
<organism evidence="1 2">
    <name type="scientific">Trifolium medium</name>
    <dbReference type="NCBI Taxonomy" id="97028"/>
    <lineage>
        <taxon>Eukaryota</taxon>
        <taxon>Viridiplantae</taxon>
        <taxon>Streptophyta</taxon>
        <taxon>Embryophyta</taxon>
        <taxon>Tracheophyta</taxon>
        <taxon>Spermatophyta</taxon>
        <taxon>Magnoliopsida</taxon>
        <taxon>eudicotyledons</taxon>
        <taxon>Gunneridae</taxon>
        <taxon>Pentapetalae</taxon>
        <taxon>rosids</taxon>
        <taxon>fabids</taxon>
        <taxon>Fabales</taxon>
        <taxon>Fabaceae</taxon>
        <taxon>Papilionoideae</taxon>
        <taxon>50 kb inversion clade</taxon>
        <taxon>NPAAA clade</taxon>
        <taxon>Hologalegina</taxon>
        <taxon>IRL clade</taxon>
        <taxon>Trifolieae</taxon>
        <taxon>Trifolium</taxon>
    </lineage>
</organism>
<reference evidence="1 2" key="1">
    <citation type="journal article" date="2018" name="Front. Plant Sci.">
        <title>Red Clover (Trifolium pratense) and Zigzag Clover (T. medium) - A Picture of Genomic Similarities and Differences.</title>
        <authorList>
            <person name="Dluhosova J."/>
            <person name="Istvanek J."/>
            <person name="Nedelnik J."/>
            <person name="Repkova J."/>
        </authorList>
    </citation>
    <scope>NUCLEOTIDE SEQUENCE [LARGE SCALE GENOMIC DNA]</scope>
    <source>
        <strain evidence="2">cv. 10/8</strain>
        <tissue evidence="1">Leaf</tissue>
    </source>
</reference>
<keyword evidence="1" id="KW-0418">Kinase</keyword>
<feature type="non-terminal residue" evidence="1">
    <location>
        <position position="153"/>
    </location>
</feature>
<name>A0A392QN97_9FABA</name>
<keyword evidence="2" id="KW-1185">Reference proteome</keyword>
<comment type="caution">
    <text evidence="1">The sequence shown here is derived from an EMBL/GenBank/DDBJ whole genome shotgun (WGS) entry which is preliminary data.</text>
</comment>
<dbReference type="PANTHER" id="PTHR36617">
    <property type="entry name" value="PROTEIN, PUTATIVE-RELATED"/>
    <property type="match status" value="1"/>
</dbReference>
<keyword evidence="1" id="KW-0808">Transferase</keyword>
<evidence type="ECO:0000313" key="2">
    <source>
        <dbReference type="Proteomes" id="UP000265520"/>
    </source>
</evidence>
<dbReference type="AlphaFoldDB" id="A0A392QN97"/>